<feature type="non-terminal residue" evidence="1">
    <location>
        <position position="53"/>
    </location>
</feature>
<protein>
    <submittedName>
        <fullName evidence="1">9845_t:CDS:1</fullName>
    </submittedName>
</protein>
<sequence length="53" mass="6164">MSNDQLSEGAADESNMSFEYEGICNFKYNFDENIIENKNVFSEENDTEEEKNT</sequence>
<accession>A0A9N9AAZ7</accession>
<proteinExistence type="predicted"/>
<dbReference type="AlphaFoldDB" id="A0A9N9AAZ7"/>
<reference evidence="1" key="1">
    <citation type="submission" date="2021-06" db="EMBL/GenBank/DDBJ databases">
        <authorList>
            <person name="Kallberg Y."/>
            <person name="Tangrot J."/>
            <person name="Rosling A."/>
        </authorList>
    </citation>
    <scope>NUCLEOTIDE SEQUENCE</scope>
    <source>
        <strain evidence="1">MA453B</strain>
    </source>
</reference>
<dbReference type="Proteomes" id="UP000789405">
    <property type="component" value="Unassembled WGS sequence"/>
</dbReference>
<name>A0A9N9AAZ7_9GLOM</name>
<dbReference type="EMBL" id="CAJVPY010001483">
    <property type="protein sequence ID" value="CAG8523715.1"/>
    <property type="molecule type" value="Genomic_DNA"/>
</dbReference>
<gene>
    <name evidence="1" type="ORF">DERYTH_LOCUS4000</name>
</gene>
<evidence type="ECO:0000313" key="1">
    <source>
        <dbReference type="EMBL" id="CAG8523715.1"/>
    </source>
</evidence>
<keyword evidence="2" id="KW-1185">Reference proteome</keyword>
<comment type="caution">
    <text evidence="1">The sequence shown here is derived from an EMBL/GenBank/DDBJ whole genome shotgun (WGS) entry which is preliminary data.</text>
</comment>
<organism evidence="1 2">
    <name type="scientific">Dentiscutata erythropus</name>
    <dbReference type="NCBI Taxonomy" id="1348616"/>
    <lineage>
        <taxon>Eukaryota</taxon>
        <taxon>Fungi</taxon>
        <taxon>Fungi incertae sedis</taxon>
        <taxon>Mucoromycota</taxon>
        <taxon>Glomeromycotina</taxon>
        <taxon>Glomeromycetes</taxon>
        <taxon>Diversisporales</taxon>
        <taxon>Gigasporaceae</taxon>
        <taxon>Dentiscutata</taxon>
    </lineage>
</organism>
<evidence type="ECO:0000313" key="2">
    <source>
        <dbReference type="Proteomes" id="UP000789405"/>
    </source>
</evidence>